<dbReference type="InterPro" id="IPR036890">
    <property type="entry name" value="HATPase_C_sf"/>
</dbReference>
<protein>
    <submittedName>
        <fullName evidence="1">ATP-binding protein</fullName>
    </submittedName>
</protein>
<evidence type="ECO:0000313" key="2">
    <source>
        <dbReference type="Proteomes" id="UP000313645"/>
    </source>
</evidence>
<reference evidence="1 2" key="1">
    <citation type="submission" date="2019-02" db="EMBL/GenBank/DDBJ databases">
        <title>Marinobacter halodurans sp. nov., a marine bacterium isolated from sea tidal flat.</title>
        <authorList>
            <person name="Yoo Y."/>
            <person name="Lee D.W."/>
            <person name="Kim B.S."/>
            <person name="Kim J.-J."/>
        </authorList>
    </citation>
    <scope>NUCLEOTIDE SEQUENCE [LARGE SCALE GENOMIC DNA]</scope>
    <source>
        <strain evidence="1 2">YJ-S3-2</strain>
    </source>
</reference>
<comment type="caution">
    <text evidence="1">The sequence shown here is derived from an EMBL/GenBank/DDBJ whole genome shotgun (WGS) entry which is preliminary data.</text>
</comment>
<dbReference type="Proteomes" id="UP000313645">
    <property type="component" value="Unassembled WGS sequence"/>
</dbReference>
<keyword evidence="1" id="KW-0067">ATP-binding</keyword>
<organism evidence="1 2">
    <name type="scientific">Marinobacter halodurans</name>
    <dbReference type="NCBI Taxonomy" id="2528979"/>
    <lineage>
        <taxon>Bacteria</taxon>
        <taxon>Pseudomonadati</taxon>
        <taxon>Pseudomonadota</taxon>
        <taxon>Gammaproteobacteria</taxon>
        <taxon>Pseudomonadales</taxon>
        <taxon>Marinobacteraceae</taxon>
        <taxon>Marinobacter</taxon>
    </lineage>
</organism>
<evidence type="ECO:0000313" key="1">
    <source>
        <dbReference type="EMBL" id="TBW48509.1"/>
    </source>
</evidence>
<dbReference type="Gene3D" id="3.30.565.10">
    <property type="entry name" value="Histidine kinase-like ATPase, C-terminal domain"/>
    <property type="match status" value="1"/>
</dbReference>
<keyword evidence="1" id="KW-0547">Nucleotide-binding</keyword>
<accession>A0ABY1ZF16</accession>
<gene>
    <name evidence="1" type="ORF">EZI54_21165</name>
</gene>
<dbReference type="Pfam" id="PF13589">
    <property type="entry name" value="HATPase_c_3"/>
    <property type="match status" value="1"/>
</dbReference>
<dbReference type="RefSeq" id="WP_131483884.1">
    <property type="nucleotide sequence ID" value="NZ_SJDL01000048.1"/>
</dbReference>
<dbReference type="SUPFAM" id="SSF55874">
    <property type="entry name" value="ATPase domain of HSP90 chaperone/DNA topoisomerase II/histidine kinase"/>
    <property type="match status" value="1"/>
</dbReference>
<dbReference type="EMBL" id="SJDL01000048">
    <property type="protein sequence ID" value="TBW48509.1"/>
    <property type="molecule type" value="Genomic_DNA"/>
</dbReference>
<dbReference type="GO" id="GO:0005524">
    <property type="term" value="F:ATP binding"/>
    <property type="evidence" value="ECO:0007669"/>
    <property type="project" value="UniProtKB-KW"/>
</dbReference>
<keyword evidence="2" id="KW-1185">Reference proteome</keyword>
<proteinExistence type="predicted"/>
<sequence length="633" mass="72313">MTTEKKYRISIDPRILELLGPSLYTNVYYILAELIANAYDANAKNVYIIQEKGRLIVEDDGHGMSYEDGDIEKYLNVAQETRSEKEQSYVKGSEGQRRKMGRKGVGKLAALSVSSDVDIKTIKDGERSGFVLSRNVNEDRLLTPIPEEQVKFNKIARNGTAVVMRSPQYTLNKTISAIRNNLLKIFPLVDDEFRIHVQVGKQQSVIDSFEKELIKGLGGLITLGEEYESLSKYFDSRLNNKEECEKELLKNWPAYQKKGMILTCKDGEQDSFDLEIRGWIGVYRTTKGRKVSAEDFPDNFISLLSNKKLGEYNILPVVGKNAMTEVYVVGQLHVDLFEETSLPDMALSNRQGYKTDDERYQEVIRYVRNELLPKVVSLRVKYASYVKQEKDEEKNRQKKEREIKFKDQVDNFKEVASSTAAQSIFGDFHNKDFTKEDLKKAVSQAINKSLPDMGIKSAIDASKKKLLISHSKSDKVCCDFIFDLLVFNGVPPEEIIYTSSDNPHSVIPRKEPIFEYLREFFVESYSVQGIYVIYVTSKKMAKSWGAVSEVGAGWITKSEHEVFNVNKYRPEKPLDVDVAYANISRSREDKVVLTLHDANRVVEKIEGVTIALKYKSRSKEVILEELMRIAEVN</sequence>
<name>A0ABY1ZF16_9GAMM</name>